<dbReference type="SUPFAM" id="SSF53092">
    <property type="entry name" value="Creatinase/prolidase N-terminal domain"/>
    <property type="match status" value="1"/>
</dbReference>
<dbReference type="InterPro" id="IPR007865">
    <property type="entry name" value="Aminopep_P_N"/>
</dbReference>
<protein>
    <recommendedName>
        <fullName evidence="4">Xaa-Pro aminopeptidase</fullName>
        <ecNumber evidence="4">3.4.11.9</ecNumber>
    </recommendedName>
</protein>
<proteinExistence type="inferred from homology"/>
<gene>
    <name evidence="9" type="ORF">DWW57_02010</name>
</gene>
<evidence type="ECO:0000256" key="3">
    <source>
        <dbReference type="ARBA" id="ARBA00008766"/>
    </source>
</evidence>
<evidence type="ECO:0000313" key="10">
    <source>
        <dbReference type="Proteomes" id="UP000284243"/>
    </source>
</evidence>
<dbReference type="GO" id="GO:0006508">
    <property type="term" value="P:proteolysis"/>
    <property type="evidence" value="ECO:0007669"/>
    <property type="project" value="TreeGrafter"/>
</dbReference>
<sequence>MFNKETYIQRRNRLKKEIGKGILLFLGNNESGMNYADNTYHFRQDSTFLYFFGSDYAGLSALIDIDEGREIIFGDELTIDDIVWMGTQPTIREKSASVGITATAPTAQLSDYLNKAVQQGRRIHYLPPYRGEHQVTLLRLLGIAPEAQVAGASTELIRAVVGQRNYKSAEEIREIEEAVNISADMHIRAMQLVRPGMKECEIAAAVTEVALQNGGQLSFPVIATINGQTLHNHYHGNILHEGQLLLLDAGAENGMHYSGDLSSTIPVSKHFTEQQKTIYQIALQAHQAAVAALRPGIPFKEVHLIAARTIAEGMKSIGLMKGDPDEAARSGAYALFFPCGLGHMMGLDVHDMENLGEVWVGYNGQPKSTQFGFKSLRLARPLEPGFVFTIEPGIYFIPELIDYWRSEKRFCEFIQYDKLEAWKGFSGIRNEEDYLITPDGARRLGKYKPMTIGEVEGMK</sequence>
<evidence type="ECO:0000313" key="9">
    <source>
        <dbReference type="EMBL" id="RGU58511.1"/>
    </source>
</evidence>
<keyword evidence="9" id="KW-0031">Aminopeptidase</keyword>
<dbReference type="EMBL" id="QRYC01000002">
    <property type="protein sequence ID" value="RGU58511.1"/>
    <property type="molecule type" value="Genomic_DNA"/>
</dbReference>
<dbReference type="RefSeq" id="WP_118159935.1">
    <property type="nucleotide sequence ID" value="NZ_QRYC01000002.1"/>
</dbReference>
<comment type="caution">
    <text evidence="9">The sequence shown here is derived from an EMBL/GenBank/DDBJ whole genome shotgun (WGS) entry which is preliminary data.</text>
</comment>
<comment type="cofactor">
    <cofactor evidence="2">
        <name>Mn(2+)</name>
        <dbReference type="ChEBI" id="CHEBI:29035"/>
    </cofactor>
</comment>
<accession>A0A412TYK9</accession>
<dbReference type="CDD" id="cd01087">
    <property type="entry name" value="Prolidase"/>
    <property type="match status" value="1"/>
</dbReference>
<dbReference type="GO" id="GO:0030145">
    <property type="term" value="F:manganese ion binding"/>
    <property type="evidence" value="ECO:0007669"/>
    <property type="project" value="InterPro"/>
</dbReference>
<keyword evidence="7" id="KW-0464">Manganese</keyword>
<comment type="catalytic activity">
    <reaction evidence="1">
        <text>Release of any N-terminal amino acid, including proline, that is linked to proline, even from a dipeptide or tripeptide.</text>
        <dbReference type="EC" id="3.4.11.9"/>
    </reaction>
</comment>
<dbReference type="PANTHER" id="PTHR43226:SF4">
    <property type="entry name" value="XAA-PRO AMINOPEPTIDASE 3"/>
    <property type="match status" value="1"/>
</dbReference>
<dbReference type="InterPro" id="IPR052433">
    <property type="entry name" value="X-Pro_dipept-like"/>
</dbReference>
<evidence type="ECO:0000256" key="4">
    <source>
        <dbReference type="ARBA" id="ARBA00012574"/>
    </source>
</evidence>
<dbReference type="InterPro" id="IPR029149">
    <property type="entry name" value="Creatin/AminoP/Spt16_N"/>
</dbReference>
<dbReference type="InterPro" id="IPR000994">
    <property type="entry name" value="Pept_M24"/>
</dbReference>
<dbReference type="Gene3D" id="3.90.230.10">
    <property type="entry name" value="Creatinase/methionine aminopeptidase superfamily"/>
    <property type="match status" value="1"/>
</dbReference>
<keyword evidence="9" id="KW-0645">Protease</keyword>
<evidence type="ECO:0000256" key="1">
    <source>
        <dbReference type="ARBA" id="ARBA00001424"/>
    </source>
</evidence>
<feature type="domain" description="Aminopeptidase P N-terminal" evidence="8">
    <location>
        <begin position="2"/>
        <end position="134"/>
    </location>
</feature>
<dbReference type="AlphaFoldDB" id="A0A412TYK9"/>
<evidence type="ECO:0000256" key="5">
    <source>
        <dbReference type="ARBA" id="ARBA00022723"/>
    </source>
</evidence>
<evidence type="ECO:0000256" key="2">
    <source>
        <dbReference type="ARBA" id="ARBA00001936"/>
    </source>
</evidence>
<dbReference type="InterPro" id="IPR036005">
    <property type="entry name" value="Creatinase/aminopeptidase-like"/>
</dbReference>
<dbReference type="Pfam" id="PF00557">
    <property type="entry name" value="Peptidase_M24"/>
    <property type="match status" value="1"/>
</dbReference>
<reference evidence="9 10" key="1">
    <citation type="submission" date="2018-08" db="EMBL/GenBank/DDBJ databases">
        <title>A genome reference for cultivated species of the human gut microbiota.</title>
        <authorList>
            <person name="Zou Y."/>
            <person name="Xue W."/>
            <person name="Luo G."/>
        </authorList>
    </citation>
    <scope>NUCLEOTIDE SEQUENCE [LARGE SCALE GENOMIC DNA]</scope>
    <source>
        <strain evidence="9 10">AF16-14</strain>
    </source>
</reference>
<dbReference type="Pfam" id="PF05195">
    <property type="entry name" value="AMP_N"/>
    <property type="match status" value="1"/>
</dbReference>
<dbReference type="Gene3D" id="3.40.350.10">
    <property type="entry name" value="Creatinase/prolidase N-terminal domain"/>
    <property type="match status" value="1"/>
</dbReference>
<evidence type="ECO:0000256" key="6">
    <source>
        <dbReference type="ARBA" id="ARBA00022801"/>
    </source>
</evidence>
<dbReference type="SMART" id="SM01011">
    <property type="entry name" value="AMP_N"/>
    <property type="match status" value="1"/>
</dbReference>
<evidence type="ECO:0000259" key="8">
    <source>
        <dbReference type="SMART" id="SM01011"/>
    </source>
</evidence>
<dbReference type="Proteomes" id="UP000284243">
    <property type="component" value="Unassembled WGS sequence"/>
</dbReference>
<comment type="similarity">
    <text evidence="3">Belongs to the peptidase M24B family.</text>
</comment>
<dbReference type="PANTHER" id="PTHR43226">
    <property type="entry name" value="XAA-PRO AMINOPEPTIDASE 3"/>
    <property type="match status" value="1"/>
</dbReference>
<evidence type="ECO:0000256" key="7">
    <source>
        <dbReference type="ARBA" id="ARBA00023211"/>
    </source>
</evidence>
<dbReference type="GO" id="GO:0070006">
    <property type="term" value="F:metalloaminopeptidase activity"/>
    <property type="evidence" value="ECO:0007669"/>
    <property type="project" value="InterPro"/>
</dbReference>
<name>A0A412TYK9_9BACT</name>
<organism evidence="9 10">
    <name type="scientific">Odoribacter splanchnicus</name>
    <dbReference type="NCBI Taxonomy" id="28118"/>
    <lineage>
        <taxon>Bacteria</taxon>
        <taxon>Pseudomonadati</taxon>
        <taxon>Bacteroidota</taxon>
        <taxon>Bacteroidia</taxon>
        <taxon>Bacteroidales</taxon>
        <taxon>Odoribacteraceae</taxon>
        <taxon>Odoribacter</taxon>
    </lineage>
</organism>
<keyword evidence="5" id="KW-0479">Metal-binding</keyword>
<dbReference type="GO" id="GO:0005829">
    <property type="term" value="C:cytosol"/>
    <property type="evidence" value="ECO:0007669"/>
    <property type="project" value="TreeGrafter"/>
</dbReference>
<dbReference type="SUPFAM" id="SSF55920">
    <property type="entry name" value="Creatinase/aminopeptidase"/>
    <property type="match status" value="1"/>
</dbReference>
<keyword evidence="6" id="KW-0378">Hydrolase</keyword>
<dbReference type="EC" id="3.4.11.9" evidence="4"/>